<dbReference type="InterPro" id="IPR050468">
    <property type="entry name" value="Cuticle_Struct_Prot"/>
</dbReference>
<evidence type="ECO:0000313" key="4">
    <source>
        <dbReference type="Proteomes" id="UP000694920"/>
    </source>
</evidence>
<dbReference type="Pfam" id="PF00379">
    <property type="entry name" value="Chitin_bind_4"/>
    <property type="match status" value="1"/>
</dbReference>
<proteinExistence type="predicted"/>
<dbReference type="GO" id="GO:0062129">
    <property type="term" value="C:chitin-based extracellular matrix"/>
    <property type="evidence" value="ECO:0007669"/>
    <property type="project" value="TreeGrafter"/>
</dbReference>
<dbReference type="PANTHER" id="PTHR10380:SF241">
    <property type="entry name" value="CUTICULAR PROTEIN 47EG-RELATED"/>
    <property type="match status" value="1"/>
</dbReference>
<feature type="chain" id="PRO_5042589770" evidence="3">
    <location>
        <begin position="18"/>
        <end position="107"/>
    </location>
</feature>
<dbReference type="InterPro" id="IPR000618">
    <property type="entry name" value="Insect_cuticle"/>
</dbReference>
<organism evidence="4 5">
    <name type="scientific">Cephus cinctus</name>
    <name type="common">Wheat stem sawfly</name>
    <dbReference type="NCBI Taxonomy" id="211228"/>
    <lineage>
        <taxon>Eukaryota</taxon>
        <taxon>Metazoa</taxon>
        <taxon>Ecdysozoa</taxon>
        <taxon>Arthropoda</taxon>
        <taxon>Hexapoda</taxon>
        <taxon>Insecta</taxon>
        <taxon>Pterygota</taxon>
        <taxon>Neoptera</taxon>
        <taxon>Endopterygota</taxon>
        <taxon>Hymenoptera</taxon>
        <taxon>Cephoidea</taxon>
        <taxon>Cephidae</taxon>
        <taxon>Cephus</taxon>
    </lineage>
</organism>
<reference evidence="5" key="1">
    <citation type="submission" date="2025-08" db="UniProtKB">
        <authorList>
            <consortium name="RefSeq"/>
        </authorList>
    </citation>
    <scope>IDENTIFICATION</scope>
</reference>
<keyword evidence="3" id="KW-0732">Signal</keyword>
<protein>
    <submittedName>
        <fullName evidence="5">Endocuticle structural glycoprotein SgAbd-2-like</fullName>
    </submittedName>
</protein>
<dbReference type="RefSeq" id="XP_024942045.1">
    <property type="nucleotide sequence ID" value="XM_025086277.1"/>
</dbReference>
<feature type="signal peptide" evidence="3">
    <location>
        <begin position="1"/>
        <end position="17"/>
    </location>
</feature>
<dbReference type="PANTHER" id="PTHR10380">
    <property type="entry name" value="CUTICLE PROTEIN"/>
    <property type="match status" value="1"/>
</dbReference>
<keyword evidence="1 2" id="KW-0193">Cuticle</keyword>
<evidence type="ECO:0000256" key="2">
    <source>
        <dbReference type="PROSITE-ProRule" id="PRU00497"/>
    </source>
</evidence>
<name>A0AAJ7RKA1_CEPCN</name>
<evidence type="ECO:0000256" key="3">
    <source>
        <dbReference type="SAM" id="SignalP"/>
    </source>
</evidence>
<dbReference type="PROSITE" id="PS00233">
    <property type="entry name" value="CHIT_BIND_RR_1"/>
    <property type="match status" value="1"/>
</dbReference>
<dbReference type="GeneID" id="107268963"/>
<dbReference type="Proteomes" id="UP000694920">
    <property type="component" value="Unplaced"/>
</dbReference>
<keyword evidence="4" id="KW-1185">Reference proteome</keyword>
<dbReference type="GO" id="GO:0008010">
    <property type="term" value="F:structural constituent of chitin-based larval cuticle"/>
    <property type="evidence" value="ECO:0007669"/>
    <property type="project" value="TreeGrafter"/>
</dbReference>
<sequence length="107" mass="11236">MAKIAFILAAFVAVALAEPPKAVPIVEYTNQRTDDGQYDLKYVSGDGTIVTSKGVLKPTADGKDNVLVYTGSYQYTAPDGAPVSLSYVADVDGFRVSGTHVPQAPLA</sequence>
<dbReference type="KEGG" id="ccin:107268963"/>
<dbReference type="PROSITE" id="PS51155">
    <property type="entry name" value="CHIT_BIND_RR_2"/>
    <property type="match status" value="1"/>
</dbReference>
<evidence type="ECO:0000256" key="1">
    <source>
        <dbReference type="ARBA" id="ARBA00022460"/>
    </source>
</evidence>
<gene>
    <name evidence="5" type="primary">LOC107268963</name>
</gene>
<dbReference type="InterPro" id="IPR031311">
    <property type="entry name" value="CHIT_BIND_RR_consensus"/>
</dbReference>
<dbReference type="AlphaFoldDB" id="A0AAJ7RKA1"/>
<accession>A0AAJ7RKA1</accession>
<evidence type="ECO:0000313" key="5">
    <source>
        <dbReference type="RefSeq" id="XP_024942045.1"/>
    </source>
</evidence>